<dbReference type="CDD" id="cd01392">
    <property type="entry name" value="HTH_LacI"/>
    <property type="match status" value="1"/>
</dbReference>
<evidence type="ECO:0000259" key="5">
    <source>
        <dbReference type="PROSITE" id="PS50932"/>
    </source>
</evidence>
<comment type="caution">
    <text evidence="6">The sequence shown here is derived from an EMBL/GenBank/DDBJ whole genome shotgun (WGS) entry which is preliminary data.</text>
</comment>
<dbReference type="Pfam" id="PF00356">
    <property type="entry name" value="LacI"/>
    <property type="match status" value="1"/>
</dbReference>
<dbReference type="SUPFAM" id="SSF47413">
    <property type="entry name" value="lambda repressor-like DNA-binding domains"/>
    <property type="match status" value="1"/>
</dbReference>
<feature type="region of interest" description="Disordered" evidence="4">
    <location>
        <begin position="1"/>
        <end position="26"/>
    </location>
</feature>
<dbReference type="PROSITE" id="PS50932">
    <property type="entry name" value="HTH_LACI_2"/>
    <property type="match status" value="1"/>
</dbReference>
<keyword evidence="3" id="KW-0804">Transcription</keyword>
<dbReference type="PANTHER" id="PTHR30146">
    <property type="entry name" value="LACI-RELATED TRANSCRIPTIONAL REPRESSOR"/>
    <property type="match status" value="1"/>
</dbReference>
<evidence type="ECO:0000256" key="3">
    <source>
        <dbReference type="ARBA" id="ARBA00023163"/>
    </source>
</evidence>
<dbReference type="Gene3D" id="1.10.260.40">
    <property type="entry name" value="lambda repressor-like DNA-binding domains"/>
    <property type="match status" value="1"/>
</dbReference>
<dbReference type="GO" id="GO:0003677">
    <property type="term" value="F:DNA binding"/>
    <property type="evidence" value="ECO:0007669"/>
    <property type="project" value="UniProtKB-KW"/>
</dbReference>
<evidence type="ECO:0000313" key="7">
    <source>
        <dbReference type="Proteomes" id="UP001501676"/>
    </source>
</evidence>
<dbReference type="PANTHER" id="PTHR30146:SF153">
    <property type="entry name" value="LACTOSE OPERON REPRESSOR"/>
    <property type="match status" value="1"/>
</dbReference>
<dbReference type="CDD" id="cd06267">
    <property type="entry name" value="PBP1_LacI_sugar_binding-like"/>
    <property type="match status" value="1"/>
</dbReference>
<protein>
    <submittedName>
        <fullName evidence="6">LacI family DNA-binding transcriptional regulator</fullName>
    </submittedName>
</protein>
<dbReference type="Pfam" id="PF13377">
    <property type="entry name" value="Peripla_BP_3"/>
    <property type="match status" value="1"/>
</dbReference>
<dbReference type="InterPro" id="IPR028082">
    <property type="entry name" value="Peripla_BP_I"/>
</dbReference>
<evidence type="ECO:0000313" key="6">
    <source>
        <dbReference type="EMBL" id="GAA3398184.1"/>
    </source>
</evidence>
<name>A0ABP6TCJ3_9ACTN</name>
<dbReference type="SUPFAM" id="SSF53822">
    <property type="entry name" value="Periplasmic binding protein-like I"/>
    <property type="match status" value="1"/>
</dbReference>
<dbReference type="PROSITE" id="PS00356">
    <property type="entry name" value="HTH_LACI_1"/>
    <property type="match status" value="1"/>
</dbReference>
<proteinExistence type="predicted"/>
<dbReference type="InterPro" id="IPR010982">
    <property type="entry name" value="Lambda_DNA-bd_dom_sf"/>
</dbReference>
<keyword evidence="7" id="KW-1185">Reference proteome</keyword>
<feature type="domain" description="HTH lacI-type" evidence="5">
    <location>
        <begin position="55"/>
        <end position="109"/>
    </location>
</feature>
<dbReference type="InterPro" id="IPR000843">
    <property type="entry name" value="HTH_LacI"/>
</dbReference>
<gene>
    <name evidence="6" type="ORF">GCM10020369_80870</name>
</gene>
<reference evidence="7" key="1">
    <citation type="journal article" date="2019" name="Int. J. Syst. Evol. Microbiol.">
        <title>The Global Catalogue of Microorganisms (GCM) 10K type strain sequencing project: providing services to taxonomists for standard genome sequencing and annotation.</title>
        <authorList>
            <consortium name="The Broad Institute Genomics Platform"/>
            <consortium name="The Broad Institute Genome Sequencing Center for Infectious Disease"/>
            <person name="Wu L."/>
            <person name="Ma J."/>
        </authorList>
    </citation>
    <scope>NUCLEOTIDE SEQUENCE [LARGE SCALE GENOMIC DNA]</scope>
    <source>
        <strain evidence="7">JCM 9458</strain>
    </source>
</reference>
<dbReference type="Gene3D" id="3.40.50.2300">
    <property type="match status" value="2"/>
</dbReference>
<keyword evidence="2 6" id="KW-0238">DNA-binding</keyword>
<dbReference type="EMBL" id="BAAAYN010000079">
    <property type="protein sequence ID" value="GAA3398184.1"/>
    <property type="molecule type" value="Genomic_DNA"/>
</dbReference>
<evidence type="ECO:0000256" key="2">
    <source>
        <dbReference type="ARBA" id="ARBA00023125"/>
    </source>
</evidence>
<keyword evidence="1" id="KW-0805">Transcription regulation</keyword>
<dbReference type="SMART" id="SM00354">
    <property type="entry name" value="HTH_LACI"/>
    <property type="match status" value="1"/>
</dbReference>
<dbReference type="Proteomes" id="UP001501676">
    <property type="component" value="Unassembled WGS sequence"/>
</dbReference>
<organism evidence="6 7">
    <name type="scientific">Cryptosporangium minutisporangium</name>
    <dbReference type="NCBI Taxonomy" id="113569"/>
    <lineage>
        <taxon>Bacteria</taxon>
        <taxon>Bacillati</taxon>
        <taxon>Actinomycetota</taxon>
        <taxon>Actinomycetes</taxon>
        <taxon>Cryptosporangiales</taxon>
        <taxon>Cryptosporangiaceae</taxon>
        <taxon>Cryptosporangium</taxon>
    </lineage>
</organism>
<sequence>MIQITFGSASEKRGATPRAASRGASKAGRITDLDALDKIGNASINFSTVPQSGRSSLADIARLAGVSLATASRAMSNAYGVAPSTRARVLRIAEELDYVVSPEASRLARGAVGRVALVVPHVDRWFFGAVVSGLEAELSDAGMDVLLYHVGDADDRRDFFHRLPARRKVDAVVVVAFGVAEAEQRRLERMGVLIVAAGGQNAVYPSVHIDDGEAGRQAMDHLLFLGHRRIGMIAAVDPDEADRTGTTGRADAYFAALRDAGLPVDAGLAVTIDWSGVAAADAMATLLSRRHPPTAVYCHSDELALGAVRTIRRAGLRVPEDISVIGIDDHPLAELTDLTTVAQPARDQGVRTAHLLLALLRGQPTGRHVVVPTRLVIRRSTAPPTPAREG</sequence>
<accession>A0ABP6TCJ3</accession>
<evidence type="ECO:0000256" key="4">
    <source>
        <dbReference type="SAM" id="MobiDB-lite"/>
    </source>
</evidence>
<dbReference type="InterPro" id="IPR046335">
    <property type="entry name" value="LacI/GalR-like_sensor"/>
</dbReference>
<evidence type="ECO:0000256" key="1">
    <source>
        <dbReference type="ARBA" id="ARBA00023015"/>
    </source>
</evidence>